<dbReference type="EMBL" id="JAVLVT010000010">
    <property type="protein sequence ID" value="MDS1272311.1"/>
    <property type="molecule type" value="Genomic_DNA"/>
</dbReference>
<comment type="caution">
    <text evidence="3">The sequence shown here is derived from an EMBL/GenBank/DDBJ whole genome shotgun (WGS) entry which is preliminary data.</text>
</comment>
<dbReference type="RefSeq" id="WP_310913879.1">
    <property type="nucleotide sequence ID" value="NZ_JAVLVT010000010.1"/>
</dbReference>
<evidence type="ECO:0000256" key="1">
    <source>
        <dbReference type="SAM" id="MobiDB-lite"/>
    </source>
</evidence>
<sequence length="495" mass="52772">MTGPPPPGTENLPPDPPTHNDAPPEAVPSPTTAPRKRRGPGKRGLGIAAGTLAVLVGAAGVIWYQLDQPTGAEPLRLGYLYDPSNPPTPHYSDRDDHDSENPHERRITAVEEARQDINAAGGVTGRRLMPTAQEAGPRDAFATDPSASEARALLNQEFPVQAVVDPDVNLHGTNQARITSSDVAVCHGSASGAPDTDPGPAGPDTHLVDYTFQTVPRSFNEPYGTLLAEEIRTDGHATVAIAYDSARPTASNDRGLPQRGTEPEQTEDHTERDTDEDTDEYESPEQTWAEELVAELDGTDVDVVLEEDFDPDAPTDYSSVMQDLADADADATVILDTTPSGEVLWELWAAGVSATDTYTLGSTTVSPPDDESPEDGAGLTQVNTPPEDTDDHAGPHYDCVITLALAAESAGSTRAEDFVSEMSEVTGDGTECRSYAECHELLSAGEEISYWGESGPIAFTEEGFVGIHPFEISTLDEDGRTDSVRVETVDVREST</sequence>
<accession>A0ABU2HAM0</accession>
<protein>
    <submittedName>
        <fullName evidence="3">Uncharacterized protein</fullName>
    </submittedName>
</protein>
<reference evidence="4" key="1">
    <citation type="submission" date="2023-07" db="EMBL/GenBank/DDBJ databases">
        <title>Novel species in the genus Lipingzhangella isolated from Sambhar Salt Lake.</title>
        <authorList>
            <person name="Jiya N."/>
            <person name="Kajale S."/>
            <person name="Sharma A."/>
        </authorList>
    </citation>
    <scope>NUCLEOTIDE SEQUENCE [LARGE SCALE GENOMIC DNA]</scope>
    <source>
        <strain evidence="4">LS1_29</strain>
    </source>
</reference>
<keyword evidence="2" id="KW-1133">Transmembrane helix</keyword>
<feature type="region of interest" description="Disordered" evidence="1">
    <location>
        <begin position="77"/>
        <end position="102"/>
    </location>
</feature>
<dbReference type="PANTHER" id="PTHR30483">
    <property type="entry name" value="LEUCINE-SPECIFIC-BINDING PROTEIN"/>
    <property type="match status" value="1"/>
</dbReference>
<feature type="transmembrane region" description="Helical" evidence="2">
    <location>
        <begin position="45"/>
        <end position="66"/>
    </location>
</feature>
<feature type="compositionally biased region" description="Pro residues" evidence="1">
    <location>
        <begin position="1"/>
        <end position="17"/>
    </location>
</feature>
<dbReference type="SUPFAM" id="SSF53822">
    <property type="entry name" value="Periplasmic binding protein-like I"/>
    <property type="match status" value="1"/>
</dbReference>
<dbReference type="Proteomes" id="UP001250214">
    <property type="component" value="Unassembled WGS sequence"/>
</dbReference>
<feature type="region of interest" description="Disordered" evidence="1">
    <location>
        <begin position="360"/>
        <end position="389"/>
    </location>
</feature>
<feature type="region of interest" description="Disordered" evidence="1">
    <location>
        <begin position="244"/>
        <end position="285"/>
    </location>
</feature>
<dbReference type="InterPro" id="IPR028082">
    <property type="entry name" value="Peripla_BP_I"/>
</dbReference>
<keyword evidence="4" id="KW-1185">Reference proteome</keyword>
<feature type="region of interest" description="Disordered" evidence="1">
    <location>
        <begin position="1"/>
        <end position="45"/>
    </location>
</feature>
<organism evidence="3 4">
    <name type="scientific">Lipingzhangella rawalii</name>
    <dbReference type="NCBI Taxonomy" id="2055835"/>
    <lineage>
        <taxon>Bacteria</taxon>
        <taxon>Bacillati</taxon>
        <taxon>Actinomycetota</taxon>
        <taxon>Actinomycetes</taxon>
        <taxon>Streptosporangiales</taxon>
        <taxon>Nocardiopsidaceae</taxon>
        <taxon>Lipingzhangella</taxon>
    </lineage>
</organism>
<gene>
    <name evidence="3" type="ORF">RIF23_18640</name>
</gene>
<feature type="compositionally biased region" description="Basic and acidic residues" evidence="1">
    <location>
        <begin position="91"/>
        <end position="102"/>
    </location>
</feature>
<evidence type="ECO:0000256" key="2">
    <source>
        <dbReference type="SAM" id="Phobius"/>
    </source>
</evidence>
<evidence type="ECO:0000313" key="4">
    <source>
        <dbReference type="Proteomes" id="UP001250214"/>
    </source>
</evidence>
<dbReference type="Gene3D" id="3.40.50.2300">
    <property type="match status" value="2"/>
</dbReference>
<keyword evidence="2" id="KW-0812">Transmembrane</keyword>
<dbReference type="InterPro" id="IPR051010">
    <property type="entry name" value="BCAA_transport"/>
</dbReference>
<evidence type="ECO:0000313" key="3">
    <source>
        <dbReference type="EMBL" id="MDS1272311.1"/>
    </source>
</evidence>
<feature type="compositionally biased region" description="Acidic residues" evidence="1">
    <location>
        <begin position="273"/>
        <end position="283"/>
    </location>
</feature>
<keyword evidence="2" id="KW-0472">Membrane</keyword>
<proteinExistence type="predicted"/>
<name>A0ABU2HAM0_9ACTN</name>